<dbReference type="Gene3D" id="1.10.540.10">
    <property type="entry name" value="Acyl-CoA dehydrogenase/oxidase, N-terminal domain"/>
    <property type="match status" value="1"/>
</dbReference>
<dbReference type="InterPro" id="IPR006091">
    <property type="entry name" value="Acyl-CoA_Oxase/DH_mid-dom"/>
</dbReference>
<evidence type="ECO:0000256" key="13">
    <source>
        <dbReference type="RuleBase" id="RU362125"/>
    </source>
</evidence>
<feature type="transmembrane region" description="Helical" evidence="14">
    <location>
        <begin position="7"/>
        <end position="24"/>
    </location>
</feature>
<keyword evidence="6 13" id="KW-0274">FAD</keyword>
<dbReference type="AlphaFoldDB" id="S9W8U6"/>
<keyword evidence="14" id="KW-0812">Transmembrane</keyword>
<dbReference type="InterPro" id="IPR006089">
    <property type="entry name" value="Acyl-CoA_DH_CS"/>
</dbReference>
<comment type="cofactor">
    <cofactor evidence="1 13">
        <name>FAD</name>
        <dbReference type="ChEBI" id="CHEBI:57692"/>
    </cofactor>
</comment>
<evidence type="ECO:0000313" key="18">
    <source>
        <dbReference type="EMBL" id="EPY32270.1"/>
    </source>
</evidence>
<comment type="pathway">
    <text evidence="10">Amino-acid degradation; L-isoleucine degradation.</text>
</comment>
<accession>S9W8U6</accession>
<evidence type="ECO:0000256" key="6">
    <source>
        <dbReference type="ARBA" id="ARBA00022827"/>
    </source>
</evidence>
<feature type="domain" description="Acyl-CoA dehydrogenase/oxidase N-terminal" evidence="17">
    <location>
        <begin position="85"/>
        <end position="195"/>
    </location>
</feature>
<keyword evidence="19" id="KW-1185">Reference proteome</keyword>
<dbReference type="OrthoDB" id="10262177at2759"/>
<evidence type="ECO:0000256" key="7">
    <source>
        <dbReference type="ARBA" id="ARBA00022832"/>
    </source>
</evidence>
<dbReference type="InterPro" id="IPR009100">
    <property type="entry name" value="AcylCoA_DH/oxidase_NM_dom_sf"/>
</dbReference>
<dbReference type="PANTHER" id="PTHR43884:SF1">
    <property type="entry name" value="SHORT_BRANCHED CHAIN SPECIFIC ACYL-COA DEHYDROGENASE, MITOCHONDRIAL"/>
    <property type="match status" value="1"/>
</dbReference>
<dbReference type="EC" id="1.3.8.5" evidence="11"/>
<dbReference type="GO" id="GO:0003853">
    <property type="term" value="F:short-chain 2-methyl fatty acyl-CoA dehydrogenase activity"/>
    <property type="evidence" value="ECO:0007669"/>
    <property type="project" value="UniProtKB-EC"/>
</dbReference>
<dbReference type="InterPro" id="IPR046373">
    <property type="entry name" value="Acyl-CoA_Oxase/DH_mid-dom_sf"/>
</dbReference>
<keyword evidence="5 13" id="KW-0285">Flavoprotein</keyword>
<evidence type="ECO:0000259" key="16">
    <source>
        <dbReference type="Pfam" id="PF02770"/>
    </source>
</evidence>
<dbReference type="GO" id="GO:0006631">
    <property type="term" value="P:fatty acid metabolic process"/>
    <property type="evidence" value="ECO:0007669"/>
    <property type="project" value="UniProtKB-KW"/>
</dbReference>
<organism evidence="18 19">
    <name type="scientific">Strigomonas culicis</name>
    <dbReference type="NCBI Taxonomy" id="28005"/>
    <lineage>
        <taxon>Eukaryota</taxon>
        <taxon>Discoba</taxon>
        <taxon>Euglenozoa</taxon>
        <taxon>Kinetoplastea</taxon>
        <taxon>Metakinetoplastina</taxon>
        <taxon>Trypanosomatida</taxon>
        <taxon>Trypanosomatidae</taxon>
        <taxon>Strigomonadinae</taxon>
        <taxon>Strigomonas</taxon>
    </lineage>
</organism>
<proteinExistence type="inferred from homology"/>
<dbReference type="Gene3D" id="1.20.140.10">
    <property type="entry name" value="Butyryl-CoA Dehydrogenase, subunit A, domain 3"/>
    <property type="match status" value="1"/>
</dbReference>
<name>S9W8U6_9TRYP</name>
<evidence type="ECO:0000256" key="5">
    <source>
        <dbReference type="ARBA" id="ARBA00022630"/>
    </source>
</evidence>
<keyword evidence="14" id="KW-1133">Transmembrane helix</keyword>
<feature type="domain" description="Acyl-CoA dehydrogenase/oxidase C-terminal" evidence="15">
    <location>
        <begin position="308"/>
        <end position="454"/>
    </location>
</feature>
<evidence type="ECO:0000256" key="10">
    <source>
        <dbReference type="ARBA" id="ARBA00037895"/>
    </source>
</evidence>
<comment type="caution">
    <text evidence="18">The sequence shown here is derived from an EMBL/GenBank/DDBJ whole genome shotgun (WGS) entry which is preliminary data.</text>
</comment>
<reference evidence="18 19" key="1">
    <citation type="journal article" date="2013" name="PLoS ONE">
        <title>Predicting the Proteins of Angomonas deanei, Strigomonas culicis and Their Respective Endosymbionts Reveals New Aspects of the Trypanosomatidae Family.</title>
        <authorList>
            <person name="Motta M.C."/>
            <person name="Martins A.C."/>
            <person name="de Souza S.S."/>
            <person name="Catta-Preta C.M."/>
            <person name="Silva R."/>
            <person name="Klein C.C."/>
            <person name="de Almeida L.G."/>
            <person name="de Lima Cunha O."/>
            <person name="Ciapina L.P."/>
            <person name="Brocchi M."/>
            <person name="Colabardini A.C."/>
            <person name="de Araujo Lima B."/>
            <person name="Machado C.R."/>
            <person name="de Almeida Soares C.M."/>
            <person name="Probst C.M."/>
            <person name="de Menezes C.B."/>
            <person name="Thompson C.E."/>
            <person name="Bartholomeu D.C."/>
            <person name="Gradia D.F."/>
            <person name="Pavoni D.P."/>
            <person name="Grisard E.C."/>
            <person name="Fantinatti-Garboggini F."/>
            <person name="Marchini F.K."/>
            <person name="Rodrigues-Luiz G.F."/>
            <person name="Wagner G."/>
            <person name="Goldman G.H."/>
            <person name="Fietto J.L."/>
            <person name="Elias M.C."/>
            <person name="Goldman M.H."/>
            <person name="Sagot M.F."/>
            <person name="Pereira M."/>
            <person name="Stoco P.H."/>
            <person name="de Mendonca-Neto R.P."/>
            <person name="Teixeira S.M."/>
            <person name="Maciel T.E."/>
            <person name="de Oliveira Mendes T.A."/>
            <person name="Urmenyi T.P."/>
            <person name="de Souza W."/>
            <person name="Schenkman S."/>
            <person name="de Vasconcelos A.T."/>
        </authorList>
    </citation>
    <scope>NUCLEOTIDE SEQUENCE [LARGE SCALE GENOMIC DNA]</scope>
</reference>
<feature type="domain" description="Acyl-CoA oxidase/dehydrogenase middle" evidence="16">
    <location>
        <begin position="200"/>
        <end position="296"/>
    </location>
</feature>
<dbReference type="PANTHER" id="PTHR43884">
    <property type="entry name" value="ACYL-COA DEHYDROGENASE"/>
    <property type="match status" value="1"/>
</dbReference>
<evidence type="ECO:0000256" key="8">
    <source>
        <dbReference type="ARBA" id="ARBA00023002"/>
    </source>
</evidence>
<comment type="catalytic activity">
    <reaction evidence="12">
        <text>2-methylbutanoyl-CoA + oxidized [electron-transfer flavoprotein] + H(+) = (2E)-2-methylbut-2-enoyl-CoA + reduced [electron-transfer flavoprotein]</text>
        <dbReference type="Rhea" id="RHEA:43780"/>
        <dbReference type="Rhea" id="RHEA-COMP:10685"/>
        <dbReference type="Rhea" id="RHEA-COMP:10686"/>
        <dbReference type="ChEBI" id="CHEBI:15378"/>
        <dbReference type="ChEBI" id="CHEBI:57336"/>
        <dbReference type="ChEBI" id="CHEBI:57337"/>
        <dbReference type="ChEBI" id="CHEBI:57692"/>
        <dbReference type="ChEBI" id="CHEBI:58307"/>
        <dbReference type="EC" id="1.3.8.5"/>
    </reaction>
    <physiologicalReaction direction="left-to-right" evidence="12">
        <dbReference type="Rhea" id="RHEA:43781"/>
    </physiologicalReaction>
</comment>
<evidence type="ECO:0000256" key="11">
    <source>
        <dbReference type="ARBA" id="ARBA00039036"/>
    </source>
</evidence>
<evidence type="ECO:0000259" key="17">
    <source>
        <dbReference type="Pfam" id="PF02771"/>
    </source>
</evidence>
<gene>
    <name evidence="18" type="ORF">STCU_02895</name>
</gene>
<evidence type="ECO:0000256" key="12">
    <source>
        <dbReference type="ARBA" id="ARBA00048235"/>
    </source>
</evidence>
<keyword evidence="8 13" id="KW-0560">Oxidoreductase</keyword>
<feature type="transmembrane region" description="Helical" evidence="14">
    <location>
        <begin position="36"/>
        <end position="55"/>
    </location>
</feature>
<keyword evidence="14" id="KW-0472">Membrane</keyword>
<dbReference type="InterPro" id="IPR013786">
    <property type="entry name" value="AcylCoA_DH/ox_N"/>
</dbReference>
<dbReference type="Gene3D" id="2.40.110.10">
    <property type="entry name" value="Butyryl-CoA Dehydrogenase, subunit A, domain 2"/>
    <property type="match status" value="1"/>
</dbReference>
<evidence type="ECO:0000256" key="2">
    <source>
        <dbReference type="ARBA" id="ARBA00005198"/>
    </source>
</evidence>
<dbReference type="GO" id="GO:0005739">
    <property type="term" value="C:mitochondrion"/>
    <property type="evidence" value="ECO:0007669"/>
    <property type="project" value="TreeGrafter"/>
</dbReference>
<keyword evidence="9" id="KW-0443">Lipid metabolism</keyword>
<comment type="subunit">
    <text evidence="4">Homotetramer.</text>
</comment>
<dbReference type="FunFam" id="2.40.110.10:FF:000001">
    <property type="entry name" value="Acyl-CoA dehydrogenase, mitochondrial"/>
    <property type="match status" value="1"/>
</dbReference>
<sequence length="462" mass="50932">MFVNHVLCNSIVFLFYSLHFYLAVDKELLSLTNNLHFLFFPVFLLHTSVLSSAMFRRCSSSLMRRTALALSGAGGSPILPVTTLTDDEKMLVDTVRSYCLKHLAPRSLEMDEKGEMDPIVIQEAFNAGLMGIETPHEYEGGDMGFFGSLLAIEEVARHDPAMSVAVDVQNTLVNNIFFRYGNEAQKKNYLTKLATKHVGSFCLTEATSGSDAFALKTRAEKKGDKWVINGTKMFITNGGIADIFLVMANVDPSKGYKGITCFVVDRTEGAGPTVVRKENKLGLRSSSTVELLFENVEVSEANIVGEIGQGYKIAINILNEGRVAIGAQMIGIAQGALDIVMPYIFERKQFGQAIGDFQGMQMQYAEVITKLHAARLMTYNAGRKKQNGEDFIQDAAMAKLFSSQVAEEAASRAIEWAGGIGFMKDFGLERFYRDAKIGAIYEGTSLIQLQTIAKLVKAQYKK</sequence>
<dbReference type="Proteomes" id="UP000015354">
    <property type="component" value="Unassembled WGS sequence"/>
</dbReference>
<comment type="pathway">
    <text evidence="2">Lipid metabolism; mitochondrial fatty acid beta-oxidation.</text>
</comment>
<dbReference type="PROSITE" id="PS00073">
    <property type="entry name" value="ACYL_COA_DH_2"/>
    <property type="match status" value="1"/>
</dbReference>
<dbReference type="Pfam" id="PF02770">
    <property type="entry name" value="Acyl-CoA_dh_M"/>
    <property type="match status" value="1"/>
</dbReference>
<keyword evidence="7" id="KW-0276">Fatty acid metabolism</keyword>
<evidence type="ECO:0000256" key="14">
    <source>
        <dbReference type="SAM" id="Phobius"/>
    </source>
</evidence>
<evidence type="ECO:0000256" key="4">
    <source>
        <dbReference type="ARBA" id="ARBA00011881"/>
    </source>
</evidence>
<comment type="similarity">
    <text evidence="3 13">Belongs to the acyl-CoA dehydrogenase family.</text>
</comment>
<dbReference type="InterPro" id="IPR009075">
    <property type="entry name" value="AcylCo_DH/oxidase_C"/>
</dbReference>
<evidence type="ECO:0000259" key="15">
    <source>
        <dbReference type="Pfam" id="PF00441"/>
    </source>
</evidence>
<evidence type="ECO:0000256" key="9">
    <source>
        <dbReference type="ARBA" id="ARBA00023098"/>
    </source>
</evidence>
<dbReference type="FunFam" id="1.20.140.10:FF:000002">
    <property type="entry name" value="Acyl-CoA dehydrogenase short/branched chain"/>
    <property type="match status" value="1"/>
</dbReference>
<dbReference type="SUPFAM" id="SSF56645">
    <property type="entry name" value="Acyl-CoA dehydrogenase NM domain-like"/>
    <property type="match status" value="1"/>
</dbReference>
<evidence type="ECO:0000313" key="19">
    <source>
        <dbReference type="Proteomes" id="UP000015354"/>
    </source>
</evidence>
<dbReference type="Pfam" id="PF00441">
    <property type="entry name" value="Acyl-CoA_dh_1"/>
    <property type="match status" value="1"/>
</dbReference>
<protein>
    <recommendedName>
        <fullName evidence="11">short-chain 2-methylacyl-CoA dehydrogenase</fullName>
        <ecNumber evidence="11">1.3.8.5</ecNumber>
    </recommendedName>
</protein>
<dbReference type="Pfam" id="PF02771">
    <property type="entry name" value="Acyl-CoA_dh_N"/>
    <property type="match status" value="1"/>
</dbReference>
<evidence type="ECO:0000256" key="1">
    <source>
        <dbReference type="ARBA" id="ARBA00001974"/>
    </source>
</evidence>
<dbReference type="EMBL" id="ATMH01002895">
    <property type="protein sequence ID" value="EPY32270.1"/>
    <property type="molecule type" value="Genomic_DNA"/>
</dbReference>
<dbReference type="SUPFAM" id="SSF47203">
    <property type="entry name" value="Acyl-CoA dehydrogenase C-terminal domain-like"/>
    <property type="match status" value="1"/>
</dbReference>
<evidence type="ECO:0000256" key="3">
    <source>
        <dbReference type="ARBA" id="ARBA00009347"/>
    </source>
</evidence>
<dbReference type="GO" id="GO:0050660">
    <property type="term" value="F:flavin adenine dinucleotide binding"/>
    <property type="evidence" value="ECO:0007669"/>
    <property type="project" value="InterPro"/>
</dbReference>
<dbReference type="FunFam" id="1.10.540.10:FF:000026">
    <property type="entry name" value="Acyl-CoA dehydrogenase medium chain"/>
    <property type="match status" value="1"/>
</dbReference>
<dbReference type="InterPro" id="IPR037069">
    <property type="entry name" value="AcylCoA_DH/ox_N_sf"/>
</dbReference>
<dbReference type="PROSITE" id="PS00072">
    <property type="entry name" value="ACYL_COA_DH_1"/>
    <property type="match status" value="1"/>
</dbReference>
<dbReference type="InterPro" id="IPR036250">
    <property type="entry name" value="AcylCo_DH-like_C"/>
</dbReference>